<evidence type="ECO:0000256" key="10">
    <source>
        <dbReference type="ARBA" id="ARBA00022989"/>
    </source>
</evidence>
<keyword evidence="11" id="KW-0902">Two-component regulatory system</keyword>
<dbReference type="InterPro" id="IPR003594">
    <property type="entry name" value="HATPase_dom"/>
</dbReference>
<evidence type="ECO:0000313" key="16">
    <source>
        <dbReference type="EMBL" id="MET4576603.1"/>
    </source>
</evidence>
<dbReference type="Gene3D" id="3.30.565.10">
    <property type="entry name" value="Histidine kinase-like ATPase, C-terminal domain"/>
    <property type="match status" value="1"/>
</dbReference>
<evidence type="ECO:0000256" key="4">
    <source>
        <dbReference type="ARBA" id="ARBA00022553"/>
    </source>
</evidence>
<dbReference type="InterPro" id="IPR005467">
    <property type="entry name" value="His_kinase_dom"/>
</dbReference>
<proteinExistence type="predicted"/>
<evidence type="ECO:0000256" key="5">
    <source>
        <dbReference type="ARBA" id="ARBA00022679"/>
    </source>
</evidence>
<dbReference type="Gene3D" id="1.20.5.1040">
    <property type="entry name" value="Sensor protein qsec"/>
    <property type="match status" value="1"/>
</dbReference>
<keyword evidence="10 13" id="KW-1133">Transmembrane helix</keyword>
<keyword evidence="4" id="KW-0597">Phosphoprotein</keyword>
<dbReference type="InterPro" id="IPR050428">
    <property type="entry name" value="TCS_sensor_his_kinase"/>
</dbReference>
<organism evidence="16 17">
    <name type="scientific">Ottowia thiooxydans</name>
    <dbReference type="NCBI Taxonomy" id="219182"/>
    <lineage>
        <taxon>Bacteria</taxon>
        <taxon>Pseudomonadati</taxon>
        <taxon>Pseudomonadota</taxon>
        <taxon>Betaproteobacteria</taxon>
        <taxon>Burkholderiales</taxon>
        <taxon>Comamonadaceae</taxon>
        <taxon>Ottowia</taxon>
    </lineage>
</organism>
<dbReference type="SMART" id="SM00388">
    <property type="entry name" value="HisKA"/>
    <property type="match status" value="1"/>
</dbReference>
<evidence type="ECO:0000256" key="1">
    <source>
        <dbReference type="ARBA" id="ARBA00000085"/>
    </source>
</evidence>
<keyword evidence="17" id="KW-1185">Reference proteome</keyword>
<evidence type="ECO:0000256" key="6">
    <source>
        <dbReference type="ARBA" id="ARBA00022692"/>
    </source>
</evidence>
<dbReference type="SMART" id="SM00387">
    <property type="entry name" value="HATPase_c"/>
    <property type="match status" value="1"/>
</dbReference>
<keyword evidence="5 16" id="KW-0808">Transferase</keyword>
<dbReference type="InterPro" id="IPR003661">
    <property type="entry name" value="HisK_dim/P_dom"/>
</dbReference>
<dbReference type="Pfam" id="PF08521">
    <property type="entry name" value="2CSK_N"/>
    <property type="match status" value="1"/>
</dbReference>
<keyword evidence="6 13" id="KW-0812">Transmembrane</keyword>
<gene>
    <name evidence="16" type="ORF">ABIE13_001712</name>
</gene>
<keyword evidence="8 16" id="KW-0418">Kinase</keyword>
<evidence type="ECO:0000256" key="8">
    <source>
        <dbReference type="ARBA" id="ARBA00022777"/>
    </source>
</evidence>
<dbReference type="PROSITE" id="PS50109">
    <property type="entry name" value="HIS_KIN"/>
    <property type="match status" value="1"/>
</dbReference>
<accession>A0ABV2Q6X1</accession>
<feature type="domain" description="HAMP" evidence="15">
    <location>
        <begin position="173"/>
        <end position="225"/>
    </location>
</feature>
<protein>
    <recommendedName>
        <fullName evidence="3">histidine kinase</fullName>
        <ecNumber evidence="3">2.7.13.3</ecNumber>
    </recommendedName>
</protein>
<dbReference type="PRINTS" id="PR00344">
    <property type="entry name" value="BCTRLSENSOR"/>
</dbReference>
<keyword evidence="7" id="KW-0547">Nucleotide-binding</keyword>
<dbReference type="PROSITE" id="PS51257">
    <property type="entry name" value="PROKAR_LIPOPROTEIN"/>
    <property type="match status" value="1"/>
</dbReference>
<dbReference type="SUPFAM" id="SSF55874">
    <property type="entry name" value="ATPase domain of HSP90 chaperone/DNA topoisomerase II/histidine kinase"/>
    <property type="match status" value="1"/>
</dbReference>
<sequence>MPSERTSKPAPSLRKRLTSLLLLAVLVIACVQAAMTWRTASTETEAVFDAQMERIALSLTGGLASAVLGDDAFAQGSGADHLIIQIWRADGTMLYRSRSARLLPQQAVLGFADVRAAGTIYRVYALQTPLQVIQIAQDLASRRQIAGRLALRAVIPIAALAPLLMLIVWWVIGHALAPVERLRHQVAARRADDLASLAIDGLPAEVLPLVTEMNGLLSRLAAAWDALQNFTGDAAHELRSPLAALRLQLQSLQRAEGSEARRVASERLLSGIDRATRLVEQLLALARQEGGQGDAIPHTTVDLNRLAQATREEFAADAAARGITLVVLPSPDDETIVSGQPQALAVLLRNLLENALRHTPQGGRVQVQVGRGLTDVDEPKSPGSKALQPWLAVEDSGPGIPPEERQRVLDRFYRVSGAAGHGSGLGLAIVKAVADRHGAQVRLEDSPSLGGLKVTVTFPDRVLSLA</sequence>
<dbReference type="InterPro" id="IPR004358">
    <property type="entry name" value="Sig_transdc_His_kin-like_C"/>
</dbReference>
<dbReference type="SUPFAM" id="SSF47384">
    <property type="entry name" value="Homodimeric domain of signal transducing histidine kinase"/>
    <property type="match status" value="1"/>
</dbReference>
<evidence type="ECO:0000313" key="17">
    <source>
        <dbReference type="Proteomes" id="UP001549320"/>
    </source>
</evidence>
<dbReference type="PANTHER" id="PTHR45436">
    <property type="entry name" value="SENSOR HISTIDINE KINASE YKOH"/>
    <property type="match status" value="1"/>
</dbReference>
<keyword evidence="9" id="KW-0067">ATP-binding</keyword>
<dbReference type="CDD" id="cd00082">
    <property type="entry name" value="HisKA"/>
    <property type="match status" value="1"/>
</dbReference>
<dbReference type="EC" id="2.7.13.3" evidence="3"/>
<dbReference type="InterPro" id="IPR036890">
    <property type="entry name" value="HATPase_C_sf"/>
</dbReference>
<dbReference type="Pfam" id="PF02518">
    <property type="entry name" value="HATPase_c"/>
    <property type="match status" value="1"/>
</dbReference>
<evidence type="ECO:0000256" key="13">
    <source>
        <dbReference type="SAM" id="Phobius"/>
    </source>
</evidence>
<dbReference type="PROSITE" id="PS50885">
    <property type="entry name" value="HAMP"/>
    <property type="match status" value="1"/>
</dbReference>
<evidence type="ECO:0000256" key="3">
    <source>
        <dbReference type="ARBA" id="ARBA00012438"/>
    </source>
</evidence>
<evidence type="ECO:0000256" key="11">
    <source>
        <dbReference type="ARBA" id="ARBA00023012"/>
    </source>
</evidence>
<evidence type="ECO:0000259" key="14">
    <source>
        <dbReference type="PROSITE" id="PS50109"/>
    </source>
</evidence>
<comment type="subcellular location">
    <subcellularLocation>
        <location evidence="2">Membrane</location>
        <topology evidence="2">Multi-pass membrane protein</topology>
    </subcellularLocation>
</comment>
<dbReference type="Proteomes" id="UP001549320">
    <property type="component" value="Unassembled WGS sequence"/>
</dbReference>
<dbReference type="RefSeq" id="WP_354442672.1">
    <property type="nucleotide sequence ID" value="NZ_JBEPSH010000003.1"/>
</dbReference>
<feature type="transmembrane region" description="Helical" evidence="13">
    <location>
        <begin position="149"/>
        <end position="172"/>
    </location>
</feature>
<feature type="domain" description="Histidine kinase" evidence="14">
    <location>
        <begin position="233"/>
        <end position="462"/>
    </location>
</feature>
<evidence type="ECO:0000256" key="9">
    <source>
        <dbReference type="ARBA" id="ARBA00022840"/>
    </source>
</evidence>
<dbReference type="InterPro" id="IPR003660">
    <property type="entry name" value="HAMP_dom"/>
</dbReference>
<dbReference type="Pfam" id="PF00512">
    <property type="entry name" value="HisKA"/>
    <property type="match status" value="1"/>
</dbReference>
<evidence type="ECO:0000256" key="12">
    <source>
        <dbReference type="ARBA" id="ARBA00023136"/>
    </source>
</evidence>
<comment type="caution">
    <text evidence="16">The sequence shown here is derived from an EMBL/GenBank/DDBJ whole genome shotgun (WGS) entry which is preliminary data.</text>
</comment>
<evidence type="ECO:0000259" key="15">
    <source>
        <dbReference type="PROSITE" id="PS50885"/>
    </source>
</evidence>
<name>A0ABV2Q6X1_9BURK</name>
<evidence type="ECO:0000256" key="7">
    <source>
        <dbReference type="ARBA" id="ARBA00022741"/>
    </source>
</evidence>
<reference evidence="16 17" key="1">
    <citation type="submission" date="2024-06" db="EMBL/GenBank/DDBJ databases">
        <title>Sorghum-associated microbial communities from plants grown in Nebraska, USA.</title>
        <authorList>
            <person name="Schachtman D."/>
        </authorList>
    </citation>
    <scope>NUCLEOTIDE SEQUENCE [LARGE SCALE GENOMIC DNA]</scope>
    <source>
        <strain evidence="16 17">2709</strain>
    </source>
</reference>
<dbReference type="PANTHER" id="PTHR45436:SF14">
    <property type="entry name" value="SENSOR PROTEIN QSEC"/>
    <property type="match status" value="1"/>
</dbReference>
<dbReference type="Gene3D" id="1.10.287.130">
    <property type="match status" value="1"/>
</dbReference>
<dbReference type="InterPro" id="IPR013727">
    <property type="entry name" value="2CSK_N"/>
</dbReference>
<dbReference type="EMBL" id="JBEPSH010000003">
    <property type="protein sequence ID" value="MET4576603.1"/>
    <property type="molecule type" value="Genomic_DNA"/>
</dbReference>
<comment type="catalytic activity">
    <reaction evidence="1">
        <text>ATP + protein L-histidine = ADP + protein N-phospho-L-histidine.</text>
        <dbReference type="EC" id="2.7.13.3"/>
    </reaction>
</comment>
<evidence type="ECO:0000256" key="2">
    <source>
        <dbReference type="ARBA" id="ARBA00004141"/>
    </source>
</evidence>
<keyword evidence="12 13" id="KW-0472">Membrane</keyword>
<dbReference type="GO" id="GO:0004673">
    <property type="term" value="F:protein histidine kinase activity"/>
    <property type="evidence" value="ECO:0007669"/>
    <property type="project" value="UniProtKB-EC"/>
</dbReference>
<dbReference type="InterPro" id="IPR036097">
    <property type="entry name" value="HisK_dim/P_sf"/>
</dbReference>